<evidence type="ECO:0000256" key="2">
    <source>
        <dbReference type="ARBA" id="ARBA00009777"/>
    </source>
</evidence>
<dbReference type="PANTHER" id="PTHR30352:SF4">
    <property type="entry name" value="PYRUVATE FORMATE-LYASE 2-ACTIVATING ENZYME"/>
    <property type="match status" value="1"/>
</dbReference>
<dbReference type="Pfam" id="PF00037">
    <property type="entry name" value="Fer4"/>
    <property type="match status" value="2"/>
</dbReference>
<dbReference type="PIRSF" id="PIRSF000371">
    <property type="entry name" value="PFL_act_enz"/>
    <property type="match status" value="1"/>
</dbReference>
<proteinExistence type="inferred from homology"/>
<dbReference type="Gene3D" id="3.30.70.20">
    <property type="match status" value="1"/>
</dbReference>
<evidence type="ECO:0000256" key="6">
    <source>
        <dbReference type="ARBA" id="ARBA00023002"/>
    </source>
</evidence>
<organism evidence="11 12">
    <name type="scientific">Vibrio sinensis</name>
    <dbReference type="NCBI Taxonomy" id="2302434"/>
    <lineage>
        <taxon>Bacteria</taxon>
        <taxon>Pseudomonadati</taxon>
        <taxon>Pseudomonadota</taxon>
        <taxon>Gammaproteobacteria</taxon>
        <taxon>Vibrionales</taxon>
        <taxon>Vibrionaceae</taxon>
        <taxon>Vibrio</taxon>
    </lineage>
</organism>
<name>A0A3A6QQZ7_9VIBR</name>
<protein>
    <submittedName>
        <fullName evidence="11">Glycyl-radical enzyme activating protein</fullName>
    </submittedName>
</protein>
<dbReference type="InterPro" id="IPR040074">
    <property type="entry name" value="BssD/PflA/YjjW"/>
</dbReference>
<evidence type="ECO:0000313" key="12">
    <source>
        <dbReference type="Proteomes" id="UP000273252"/>
    </source>
</evidence>
<gene>
    <name evidence="11" type="ORF">DZ860_00410</name>
</gene>
<dbReference type="GO" id="GO:0016491">
    <property type="term" value="F:oxidoreductase activity"/>
    <property type="evidence" value="ECO:0007669"/>
    <property type="project" value="UniProtKB-KW"/>
</dbReference>
<feature type="domain" description="Radical SAM core" evidence="10">
    <location>
        <begin position="19"/>
        <end position="295"/>
    </location>
</feature>
<sequence>MNVQEVKGCVFNIQKFSIHDGPGIRTIVFFKGCPLSCKWCSNPESQEFSTTILFDKSSCISCGKCIDICSHKAISLQNKGLIDRDKCINCGACSDICPTTALTKSGNIDSVKDILDEVTKDSVHFRRSGGGITLSGGEPLSQPDFAEALILGAKGRGLHTAMETTGVAPVEVLHRIIPQLDLVLLDIKSFYSQPMEEQVGIKSEVVLKNALIIAELAKEIVIRIPVIPGFNADDKSIKAIASFVKHLNKVQKINLLPYHNYGQNKYDLLGKDYEIIGLNSPSKIEMERYKSIAESFGFICQIGG</sequence>
<accession>A0A3A6QQZ7</accession>
<dbReference type="InterPro" id="IPR058240">
    <property type="entry name" value="rSAM_sf"/>
</dbReference>
<reference evidence="11 12" key="1">
    <citation type="submission" date="2018-08" db="EMBL/GenBank/DDBJ databases">
        <title>Vibrio isolated from the Eastern China Marginal Seas.</title>
        <authorList>
            <person name="Li Y."/>
        </authorList>
    </citation>
    <scope>NUCLEOTIDE SEQUENCE [LARGE SCALE GENOMIC DNA]</scope>
    <source>
        <strain evidence="11 12">BEI233</strain>
    </source>
</reference>
<evidence type="ECO:0000256" key="3">
    <source>
        <dbReference type="ARBA" id="ARBA00022485"/>
    </source>
</evidence>
<keyword evidence="7" id="KW-0408">Iron</keyword>
<evidence type="ECO:0000256" key="1">
    <source>
        <dbReference type="ARBA" id="ARBA00001966"/>
    </source>
</evidence>
<dbReference type="Gene3D" id="3.20.20.70">
    <property type="entry name" value="Aldolase class I"/>
    <property type="match status" value="1"/>
</dbReference>
<keyword evidence="4" id="KW-0949">S-adenosyl-L-methionine</keyword>
<keyword evidence="6" id="KW-0560">Oxidoreductase</keyword>
<dbReference type="InterPro" id="IPR017900">
    <property type="entry name" value="4Fe4S_Fe_S_CS"/>
</dbReference>
<dbReference type="SFLD" id="SFLDG01066">
    <property type="entry name" value="organic_radical-activating_enz"/>
    <property type="match status" value="1"/>
</dbReference>
<dbReference type="EMBL" id="QVMU01000001">
    <property type="protein sequence ID" value="RJX75185.1"/>
    <property type="molecule type" value="Genomic_DNA"/>
</dbReference>
<dbReference type="NCBIfam" id="TIGR02494">
    <property type="entry name" value="PFLE_PFLC"/>
    <property type="match status" value="1"/>
</dbReference>
<feature type="domain" description="4Fe-4S ferredoxin-type" evidence="9">
    <location>
        <begin position="50"/>
        <end position="77"/>
    </location>
</feature>
<evidence type="ECO:0000256" key="8">
    <source>
        <dbReference type="ARBA" id="ARBA00023014"/>
    </source>
</evidence>
<evidence type="ECO:0000259" key="9">
    <source>
        <dbReference type="PROSITE" id="PS51379"/>
    </source>
</evidence>
<keyword evidence="8" id="KW-0411">Iron-sulfur</keyword>
<dbReference type="RefSeq" id="WP_120028941.1">
    <property type="nucleotide sequence ID" value="NZ_QVMU01000001.1"/>
</dbReference>
<evidence type="ECO:0000313" key="11">
    <source>
        <dbReference type="EMBL" id="RJX75185.1"/>
    </source>
</evidence>
<comment type="caution">
    <text evidence="11">The sequence shown here is derived from an EMBL/GenBank/DDBJ whole genome shotgun (WGS) entry which is preliminary data.</text>
</comment>
<dbReference type="SUPFAM" id="SSF54862">
    <property type="entry name" value="4Fe-4S ferredoxins"/>
    <property type="match status" value="1"/>
</dbReference>
<comment type="similarity">
    <text evidence="2">Belongs to the organic radical-activating enzymes family.</text>
</comment>
<keyword evidence="12" id="KW-1185">Reference proteome</keyword>
<dbReference type="InterPro" id="IPR012839">
    <property type="entry name" value="Organic_radical_activase"/>
</dbReference>
<evidence type="ECO:0000256" key="5">
    <source>
        <dbReference type="ARBA" id="ARBA00022723"/>
    </source>
</evidence>
<keyword evidence="5" id="KW-0479">Metal-binding</keyword>
<keyword evidence="3" id="KW-0004">4Fe-4S</keyword>
<dbReference type="InterPro" id="IPR017896">
    <property type="entry name" value="4Fe4S_Fe-S-bd"/>
</dbReference>
<feature type="domain" description="4Fe-4S ferredoxin-type" evidence="9">
    <location>
        <begin position="78"/>
        <end position="107"/>
    </location>
</feature>
<evidence type="ECO:0000259" key="10">
    <source>
        <dbReference type="PROSITE" id="PS51918"/>
    </source>
</evidence>
<dbReference type="PROSITE" id="PS51379">
    <property type="entry name" value="4FE4S_FER_2"/>
    <property type="match status" value="2"/>
</dbReference>
<dbReference type="PROSITE" id="PS01087">
    <property type="entry name" value="RADICAL_ACTIVATING"/>
    <property type="match status" value="1"/>
</dbReference>
<dbReference type="InterPro" id="IPR007197">
    <property type="entry name" value="rSAM"/>
</dbReference>
<comment type="cofactor">
    <cofactor evidence="1">
        <name>[4Fe-4S] cluster</name>
        <dbReference type="ChEBI" id="CHEBI:49883"/>
    </cofactor>
</comment>
<dbReference type="SUPFAM" id="SSF102114">
    <property type="entry name" value="Radical SAM enzymes"/>
    <property type="match status" value="1"/>
</dbReference>
<dbReference type="SFLD" id="SFLDS00029">
    <property type="entry name" value="Radical_SAM"/>
    <property type="match status" value="1"/>
</dbReference>
<dbReference type="AlphaFoldDB" id="A0A3A6QQZ7"/>
<dbReference type="InterPro" id="IPR001989">
    <property type="entry name" value="Radical_activat_CS"/>
</dbReference>
<dbReference type="GO" id="GO:0051539">
    <property type="term" value="F:4 iron, 4 sulfur cluster binding"/>
    <property type="evidence" value="ECO:0007669"/>
    <property type="project" value="UniProtKB-KW"/>
</dbReference>
<evidence type="ECO:0000256" key="7">
    <source>
        <dbReference type="ARBA" id="ARBA00023004"/>
    </source>
</evidence>
<dbReference type="InterPro" id="IPR013785">
    <property type="entry name" value="Aldolase_TIM"/>
</dbReference>
<dbReference type="SFLD" id="SFLDG01118">
    <property type="entry name" value="activating_enzymes__group_2"/>
    <property type="match status" value="1"/>
</dbReference>
<dbReference type="Pfam" id="PF04055">
    <property type="entry name" value="Radical_SAM"/>
    <property type="match status" value="1"/>
</dbReference>
<evidence type="ECO:0000256" key="4">
    <source>
        <dbReference type="ARBA" id="ARBA00022691"/>
    </source>
</evidence>
<dbReference type="OrthoDB" id="9782387at2"/>
<dbReference type="Proteomes" id="UP000273252">
    <property type="component" value="Unassembled WGS sequence"/>
</dbReference>
<dbReference type="PROSITE" id="PS51918">
    <property type="entry name" value="RADICAL_SAM"/>
    <property type="match status" value="1"/>
</dbReference>
<dbReference type="CDD" id="cd01335">
    <property type="entry name" value="Radical_SAM"/>
    <property type="match status" value="1"/>
</dbReference>
<dbReference type="InterPro" id="IPR034457">
    <property type="entry name" value="Organic_radical-activating"/>
</dbReference>
<dbReference type="PROSITE" id="PS00198">
    <property type="entry name" value="4FE4S_FER_1"/>
    <property type="match status" value="1"/>
</dbReference>
<dbReference type="PANTHER" id="PTHR30352">
    <property type="entry name" value="PYRUVATE FORMATE-LYASE-ACTIVATING ENZYME"/>
    <property type="match status" value="1"/>
</dbReference>
<dbReference type="GO" id="GO:0046872">
    <property type="term" value="F:metal ion binding"/>
    <property type="evidence" value="ECO:0007669"/>
    <property type="project" value="UniProtKB-KW"/>
</dbReference>